<dbReference type="NCBIfam" id="TIGR01783">
    <property type="entry name" value="TonB-siderophor"/>
    <property type="match status" value="1"/>
</dbReference>
<evidence type="ECO:0000256" key="11">
    <source>
        <dbReference type="RuleBase" id="RU003357"/>
    </source>
</evidence>
<dbReference type="Pfam" id="PF00593">
    <property type="entry name" value="TonB_dep_Rec_b-barrel"/>
    <property type="match status" value="1"/>
</dbReference>
<keyword evidence="3 10" id="KW-0813">Transport</keyword>
<comment type="subcellular location">
    <subcellularLocation>
        <location evidence="1 10">Cell outer membrane</location>
        <topology evidence="1 10">Multi-pass membrane protein</topology>
    </subcellularLocation>
</comment>
<evidence type="ECO:0000256" key="7">
    <source>
        <dbReference type="ARBA" id="ARBA00023136"/>
    </source>
</evidence>
<feature type="signal peptide" evidence="12">
    <location>
        <begin position="1"/>
        <end position="26"/>
    </location>
</feature>
<keyword evidence="8 15" id="KW-0675">Receptor</keyword>
<keyword evidence="12" id="KW-0732">Signal</keyword>
<dbReference type="InterPro" id="IPR012910">
    <property type="entry name" value="Plug_dom"/>
</dbReference>
<keyword evidence="16" id="KW-1185">Reference proteome</keyword>
<dbReference type="PROSITE" id="PS52016">
    <property type="entry name" value="TONB_DEPENDENT_REC_3"/>
    <property type="match status" value="1"/>
</dbReference>
<dbReference type="RefSeq" id="WP_394470381.1">
    <property type="nucleotide sequence ID" value="NZ_JBIGHY010000003.1"/>
</dbReference>
<organism evidence="15 16">
    <name type="scientific">Pelomonas dachongensis</name>
    <dbReference type="NCBI Taxonomy" id="3299029"/>
    <lineage>
        <taxon>Bacteria</taxon>
        <taxon>Pseudomonadati</taxon>
        <taxon>Pseudomonadota</taxon>
        <taxon>Betaproteobacteria</taxon>
        <taxon>Burkholderiales</taxon>
        <taxon>Sphaerotilaceae</taxon>
        <taxon>Roseateles</taxon>
    </lineage>
</organism>
<evidence type="ECO:0000256" key="3">
    <source>
        <dbReference type="ARBA" id="ARBA00022448"/>
    </source>
</evidence>
<dbReference type="EMBL" id="JBIGHY010000003">
    <property type="protein sequence ID" value="MFG6414304.1"/>
    <property type="molecule type" value="Genomic_DNA"/>
</dbReference>
<dbReference type="PANTHER" id="PTHR32552">
    <property type="entry name" value="FERRICHROME IRON RECEPTOR-RELATED"/>
    <property type="match status" value="1"/>
</dbReference>
<dbReference type="InterPro" id="IPR010105">
    <property type="entry name" value="TonB_sidphr_rcpt"/>
</dbReference>
<reference evidence="15 16" key="1">
    <citation type="submission" date="2024-09" db="EMBL/GenBank/DDBJ databases">
        <title>Novel species of the genus Pelomonas and Roseateles isolated from streams.</title>
        <authorList>
            <person name="Lu H."/>
        </authorList>
    </citation>
    <scope>NUCLEOTIDE SEQUENCE [LARGE SCALE GENOMIC DNA]</scope>
    <source>
        <strain evidence="15 16">DC23W</strain>
    </source>
</reference>
<evidence type="ECO:0000259" key="13">
    <source>
        <dbReference type="Pfam" id="PF00593"/>
    </source>
</evidence>
<dbReference type="CDD" id="cd01347">
    <property type="entry name" value="ligand_gated_channel"/>
    <property type="match status" value="1"/>
</dbReference>
<evidence type="ECO:0000256" key="6">
    <source>
        <dbReference type="ARBA" id="ARBA00023077"/>
    </source>
</evidence>
<feature type="domain" description="TonB-dependent receptor-like beta-barrel" evidence="13">
    <location>
        <begin position="236"/>
        <end position="677"/>
    </location>
</feature>
<protein>
    <submittedName>
        <fullName evidence="15">TonB-dependent siderophore receptor</fullName>
    </submittedName>
</protein>
<gene>
    <name evidence="15" type="ORF">ACG02S_10370</name>
</gene>
<evidence type="ECO:0000256" key="8">
    <source>
        <dbReference type="ARBA" id="ARBA00023170"/>
    </source>
</evidence>
<dbReference type="InterPro" id="IPR036942">
    <property type="entry name" value="Beta-barrel_TonB_sf"/>
</dbReference>
<sequence length="708" mass="76398">MSLHPSLHLITLAIAALGVDAACAQAAPDAPAALPAVEVVGRTASGAYHAGEASGAKTELRLRELPQAVRVLTRQAIDDLGATKLDDVLDYVGGVSRQNNFGGLWDNIAVRGLAGNENTGMATLLNGFSSNRGFNAPRDLAGVERIEFLKGPAAALYGSSEPGGTLNIVSKKPLWQAGHALEVYAGSFDLKRVALDSTGPVSDALAYRLNIAVEDRDSFRDHIHARREVVAPAFSWKLGADTTLDYSAELLRHRTPLDRGVVASTAGELGIIPRERFLGEPADGDVTVDNRTHQLILSHDWNDHWRGRLGLAYRETGIHGFSTEATALQTDGTLTRQRRLRDYDSDDLALQAELQGRVRAAGVVHEVLLGAETFRFDMDTVMLRINPSTASPYAINIYQPVYGQAQPTPVANTDTLEHQRGTAFYAQDAITLAPQWRLLAGVRVDNYRQSLLNRRTGVTTRQDPSATSPRIGISWLPTAQWTVYASAGKSFRPNVGTDFNGQAFAPESGRALELGAKWESAGQRMGLTAALFDIRKRNVLTADPGAQTDPARTGFSIAAGEVGSRGLELDFAGQVSTSWRVNASLVWNDVEVRRDTALPAGTRLLNVPKVNGSLLAVYEGSFTNGQRYGLGGGVTHVGARIGQTATTFELPAYTTAKLVSHWRISPTLRATLDVDNLFDTTYYTSSYSRVWVTPGAARTVTLGLQAKF</sequence>
<proteinExistence type="inferred from homology"/>
<evidence type="ECO:0000259" key="14">
    <source>
        <dbReference type="Pfam" id="PF07715"/>
    </source>
</evidence>
<comment type="caution">
    <text evidence="15">The sequence shown here is derived from an EMBL/GenBank/DDBJ whole genome shotgun (WGS) entry which is preliminary data.</text>
</comment>
<keyword evidence="5 10" id="KW-0812">Transmembrane</keyword>
<dbReference type="Gene3D" id="2.40.170.20">
    <property type="entry name" value="TonB-dependent receptor, beta-barrel domain"/>
    <property type="match status" value="1"/>
</dbReference>
<feature type="domain" description="TonB-dependent receptor plug" evidence="14">
    <location>
        <begin position="62"/>
        <end position="165"/>
    </location>
</feature>
<keyword evidence="6 11" id="KW-0798">TonB box</keyword>
<feature type="chain" id="PRO_5047463775" evidence="12">
    <location>
        <begin position="27"/>
        <end position="708"/>
    </location>
</feature>
<keyword evidence="7 10" id="KW-0472">Membrane</keyword>
<evidence type="ECO:0000256" key="10">
    <source>
        <dbReference type="PROSITE-ProRule" id="PRU01360"/>
    </source>
</evidence>
<evidence type="ECO:0000256" key="4">
    <source>
        <dbReference type="ARBA" id="ARBA00022452"/>
    </source>
</evidence>
<dbReference type="SUPFAM" id="SSF56935">
    <property type="entry name" value="Porins"/>
    <property type="match status" value="1"/>
</dbReference>
<dbReference type="Gene3D" id="2.170.130.10">
    <property type="entry name" value="TonB-dependent receptor, plug domain"/>
    <property type="match status" value="1"/>
</dbReference>
<name>A0ABW7ELV5_9BURK</name>
<evidence type="ECO:0000256" key="5">
    <source>
        <dbReference type="ARBA" id="ARBA00022692"/>
    </source>
</evidence>
<evidence type="ECO:0000313" key="15">
    <source>
        <dbReference type="EMBL" id="MFG6414304.1"/>
    </source>
</evidence>
<dbReference type="InterPro" id="IPR000531">
    <property type="entry name" value="Beta-barrel_TonB"/>
</dbReference>
<evidence type="ECO:0000256" key="1">
    <source>
        <dbReference type="ARBA" id="ARBA00004571"/>
    </source>
</evidence>
<dbReference type="InterPro" id="IPR037066">
    <property type="entry name" value="Plug_dom_sf"/>
</dbReference>
<accession>A0ABW7ELV5</accession>
<evidence type="ECO:0000313" key="16">
    <source>
        <dbReference type="Proteomes" id="UP001606300"/>
    </source>
</evidence>
<dbReference type="PANTHER" id="PTHR32552:SF90">
    <property type="entry name" value="METAL-PSEUDOPALINE RECEPTOR CNTO"/>
    <property type="match status" value="1"/>
</dbReference>
<evidence type="ECO:0000256" key="12">
    <source>
        <dbReference type="SAM" id="SignalP"/>
    </source>
</evidence>
<dbReference type="InterPro" id="IPR039426">
    <property type="entry name" value="TonB-dep_rcpt-like"/>
</dbReference>
<dbReference type="Pfam" id="PF07715">
    <property type="entry name" value="Plug"/>
    <property type="match status" value="1"/>
</dbReference>
<keyword evidence="4 10" id="KW-1134">Transmembrane beta strand</keyword>
<keyword evidence="9 10" id="KW-0998">Cell outer membrane</keyword>
<comment type="similarity">
    <text evidence="2 10 11">Belongs to the TonB-dependent receptor family.</text>
</comment>
<evidence type="ECO:0000256" key="2">
    <source>
        <dbReference type="ARBA" id="ARBA00009810"/>
    </source>
</evidence>
<dbReference type="Proteomes" id="UP001606300">
    <property type="component" value="Unassembled WGS sequence"/>
</dbReference>
<evidence type="ECO:0000256" key="9">
    <source>
        <dbReference type="ARBA" id="ARBA00023237"/>
    </source>
</evidence>